<dbReference type="EMBL" id="JANIEX010000142">
    <property type="protein sequence ID" value="KAJ3572434.1"/>
    <property type="molecule type" value="Genomic_DNA"/>
</dbReference>
<name>A0AAD5VXP9_9AGAR</name>
<keyword evidence="3" id="KW-1185">Reference proteome</keyword>
<evidence type="ECO:0000313" key="2">
    <source>
        <dbReference type="EMBL" id="KAJ3572434.1"/>
    </source>
</evidence>
<feature type="coiled-coil region" evidence="1">
    <location>
        <begin position="135"/>
        <end position="169"/>
    </location>
</feature>
<comment type="caution">
    <text evidence="2">The sequence shown here is derived from an EMBL/GenBank/DDBJ whole genome shotgun (WGS) entry which is preliminary data.</text>
</comment>
<protein>
    <submittedName>
        <fullName evidence="2">Uncharacterized protein</fullName>
    </submittedName>
</protein>
<dbReference type="AlphaFoldDB" id="A0AAD5VXP9"/>
<sequence length="625" mass="72783">MMLGKVFYTSLLRWPFLLKADDRVVGWSLLMGTLEGMIEMSNVVIVTMNWNLINFESGKTQEEILKERLGKEVKKGLSFGRLMGMEQAEALYVIQGVIDLVTAGDGIKDRSKWLNGSINEARTKARQNDFQERWIVQYARIAEEKEKERKEEEKKRKEVNAKRKKVEEDTRVVSMQQEIDELFDELAKTEYGRGLCKKLRKAYEEQREAIEPLLAQLSSRDEILTKEDRERVERMIEDEYMLSLREFRGHFAEVRAMRTIRIGIHLREFYGLLEPQQQQVWRDPYAESATRVAKMMRKDDIVILYASLFQLLTGAPPSHTWQLEFQAQRVMHPATGTQTLLVSAPDLHPHRPTMPGLKQIFTHMDDVGVRFNSHIFVYSIDAAGQSLESWVSLKIKLGDMGGKVRMNSLIFLTVGWEVAGMVRGTENEQALRRSIPARDWQKLGFGFARLMRMSSAEAWDVLEKVMDFRLNIKTVDWTASQSWNTWRSQVEGQLRWTVEKTRVNLIQGDLDRLFVELEKTSYGRSLRKSLQGVSHRQTSTMEPLLDALQVDGITDDEKKELEEKIEEEYELFRREFRGYFGEIREMGVPIGRFLREFYRLRPAIAHYGPDCVQSTAMVFMSPIDY</sequence>
<reference evidence="2" key="1">
    <citation type="submission" date="2022-07" db="EMBL/GenBank/DDBJ databases">
        <title>Genome Sequence of Leucocoprinus birnbaumii.</title>
        <authorList>
            <person name="Buettner E."/>
        </authorList>
    </citation>
    <scope>NUCLEOTIDE SEQUENCE</scope>
    <source>
        <strain evidence="2">VT141</strain>
    </source>
</reference>
<evidence type="ECO:0000256" key="1">
    <source>
        <dbReference type="SAM" id="Coils"/>
    </source>
</evidence>
<keyword evidence="1" id="KW-0175">Coiled coil</keyword>
<dbReference type="Proteomes" id="UP001213000">
    <property type="component" value="Unassembled WGS sequence"/>
</dbReference>
<evidence type="ECO:0000313" key="3">
    <source>
        <dbReference type="Proteomes" id="UP001213000"/>
    </source>
</evidence>
<proteinExistence type="predicted"/>
<gene>
    <name evidence="2" type="ORF">NP233_g3088</name>
</gene>
<organism evidence="2 3">
    <name type="scientific">Leucocoprinus birnbaumii</name>
    <dbReference type="NCBI Taxonomy" id="56174"/>
    <lineage>
        <taxon>Eukaryota</taxon>
        <taxon>Fungi</taxon>
        <taxon>Dikarya</taxon>
        <taxon>Basidiomycota</taxon>
        <taxon>Agaricomycotina</taxon>
        <taxon>Agaricomycetes</taxon>
        <taxon>Agaricomycetidae</taxon>
        <taxon>Agaricales</taxon>
        <taxon>Agaricineae</taxon>
        <taxon>Agaricaceae</taxon>
        <taxon>Leucocoprinus</taxon>
    </lineage>
</organism>
<accession>A0AAD5VXP9</accession>